<feature type="repeat" description="NHL" evidence="2">
    <location>
        <begin position="40"/>
        <end position="79"/>
    </location>
</feature>
<proteinExistence type="predicted"/>
<dbReference type="AlphaFoldDB" id="A0A815IEZ7"/>
<dbReference type="Pfam" id="PF01436">
    <property type="entry name" value="NHL"/>
    <property type="match status" value="1"/>
</dbReference>
<evidence type="ECO:0000313" key="3">
    <source>
        <dbReference type="EMBL" id="CAF1365153.1"/>
    </source>
</evidence>
<comment type="caution">
    <text evidence="3">The sequence shown here is derived from an EMBL/GenBank/DDBJ whole genome shotgun (WGS) entry which is preliminary data.</text>
</comment>
<evidence type="ECO:0000313" key="4">
    <source>
        <dbReference type="Proteomes" id="UP000663864"/>
    </source>
</evidence>
<dbReference type="InterPro" id="IPR011042">
    <property type="entry name" value="6-blade_b-propeller_TolB-like"/>
</dbReference>
<keyword evidence="1" id="KW-0677">Repeat</keyword>
<dbReference type="SUPFAM" id="SSF63829">
    <property type="entry name" value="Calcium-dependent phosphotriesterase"/>
    <property type="match status" value="1"/>
</dbReference>
<reference evidence="3" key="1">
    <citation type="submission" date="2021-02" db="EMBL/GenBank/DDBJ databases">
        <authorList>
            <person name="Nowell W R."/>
        </authorList>
    </citation>
    <scope>NUCLEOTIDE SEQUENCE</scope>
</reference>
<dbReference type="EMBL" id="CAJNOT010003117">
    <property type="protein sequence ID" value="CAF1365153.1"/>
    <property type="molecule type" value="Genomic_DNA"/>
</dbReference>
<gene>
    <name evidence="3" type="ORF">ZHD862_LOCUS31291</name>
</gene>
<dbReference type="Proteomes" id="UP000663864">
    <property type="component" value="Unassembled WGS sequence"/>
</dbReference>
<protein>
    <submittedName>
        <fullName evidence="3">Uncharacterized protein</fullName>
    </submittedName>
</protein>
<name>A0A815IEZ7_9BILA</name>
<dbReference type="Gene3D" id="2.120.10.30">
    <property type="entry name" value="TolB, C-terminal domain"/>
    <property type="match status" value="1"/>
</dbReference>
<organism evidence="3 4">
    <name type="scientific">Rotaria sordida</name>
    <dbReference type="NCBI Taxonomy" id="392033"/>
    <lineage>
        <taxon>Eukaryota</taxon>
        <taxon>Metazoa</taxon>
        <taxon>Spiralia</taxon>
        <taxon>Gnathifera</taxon>
        <taxon>Rotifera</taxon>
        <taxon>Eurotatoria</taxon>
        <taxon>Bdelloidea</taxon>
        <taxon>Philodinida</taxon>
        <taxon>Philodinidae</taxon>
        <taxon>Rotaria</taxon>
    </lineage>
</organism>
<dbReference type="InterPro" id="IPR001258">
    <property type="entry name" value="NHL_repeat"/>
</dbReference>
<dbReference type="PROSITE" id="PS51125">
    <property type="entry name" value="NHL"/>
    <property type="match status" value="1"/>
</dbReference>
<evidence type="ECO:0000256" key="2">
    <source>
        <dbReference type="PROSITE-ProRule" id="PRU00504"/>
    </source>
</evidence>
<evidence type="ECO:0000256" key="1">
    <source>
        <dbReference type="ARBA" id="ARBA00022737"/>
    </source>
</evidence>
<accession>A0A815IEZ7</accession>
<sequence>MSYGLYVDSSGTLYVSDNTYHRVTKWLRNTIIGIVAAGNGIAGSTLEQLDSPQGVWVDGSGNLFVADTLNHRVVKWTNNATSGIVVAGGQEATYDNPGEIEASIENQWGKHYTTYTEYGRKVYYLYDKYIAKEIIEDIEMLQLSNSTTVFQLGSTLFMKTWKMNNKQENQSILNFLNYFGNEWLKSNDDWYKELWTLSYQWAKSTKEIICISNNSSKIYYISARDLQSITQADLTKYKNKTWTTFNQFKKLFDIWCMEMENNSDWKKSKCNCPLFFKNYIYKHIVGMVIRLKCCKPPLAAKIVPH</sequence>